<evidence type="ECO:0000313" key="3">
    <source>
        <dbReference type="Proteomes" id="UP000548326"/>
    </source>
</evidence>
<proteinExistence type="predicted"/>
<dbReference type="RefSeq" id="WP_183589639.1">
    <property type="nucleotide sequence ID" value="NZ_JACHCA010000019.1"/>
</dbReference>
<evidence type="ECO:0000259" key="1">
    <source>
        <dbReference type="Pfam" id="PF08818"/>
    </source>
</evidence>
<protein>
    <recommendedName>
        <fullName evidence="1">YdhG-like domain-containing protein</fullName>
    </recommendedName>
</protein>
<dbReference type="AlphaFoldDB" id="A0A841JN39"/>
<evidence type="ECO:0000313" key="2">
    <source>
        <dbReference type="EMBL" id="MBB6131016.1"/>
    </source>
</evidence>
<accession>A0A841JN39</accession>
<dbReference type="SUPFAM" id="SSF159888">
    <property type="entry name" value="YdhG-like"/>
    <property type="match status" value="1"/>
</dbReference>
<dbReference type="Pfam" id="PF08818">
    <property type="entry name" value="DUF1801"/>
    <property type="match status" value="1"/>
</dbReference>
<dbReference type="InterPro" id="IPR014922">
    <property type="entry name" value="YdhG-like"/>
</dbReference>
<dbReference type="EMBL" id="JACHCA010000019">
    <property type="protein sequence ID" value="MBB6131016.1"/>
    <property type="molecule type" value="Genomic_DNA"/>
</dbReference>
<sequence length="142" mass="16034">MAENKTKETTACVAEFLNAVADETKRKDSFRLVQIMEEQTGLEAKMWGPAIVGFGSCHYKYESGREGDMPMVAFSPRKAEITLYLMQDPVEKEKLLANFGKYKTGKGCIYVKKLQDIHEDVLREMITSAIGYLKTKYCASIS</sequence>
<feature type="domain" description="YdhG-like" evidence="1">
    <location>
        <begin position="26"/>
        <end position="130"/>
    </location>
</feature>
<reference evidence="2 3" key="1">
    <citation type="submission" date="2020-08" db="EMBL/GenBank/DDBJ databases">
        <title>Genomic Encyclopedia of Type Strains, Phase IV (KMG-V): Genome sequencing to study the core and pangenomes of soil and plant-associated prokaryotes.</title>
        <authorList>
            <person name="Whitman W."/>
        </authorList>
    </citation>
    <scope>NUCLEOTIDE SEQUENCE [LARGE SCALE GENOMIC DNA]</scope>
    <source>
        <strain evidence="2 3">MP601</strain>
    </source>
</reference>
<dbReference type="Proteomes" id="UP000548326">
    <property type="component" value="Unassembled WGS sequence"/>
</dbReference>
<name>A0A841JN39_9SPHI</name>
<gene>
    <name evidence="2" type="ORF">HDF22_005167</name>
</gene>
<dbReference type="Gene3D" id="3.90.1150.200">
    <property type="match status" value="1"/>
</dbReference>
<organism evidence="2 3">
    <name type="scientific">Mucilaginibacter lappiensis</name>
    <dbReference type="NCBI Taxonomy" id="354630"/>
    <lineage>
        <taxon>Bacteria</taxon>
        <taxon>Pseudomonadati</taxon>
        <taxon>Bacteroidota</taxon>
        <taxon>Sphingobacteriia</taxon>
        <taxon>Sphingobacteriales</taxon>
        <taxon>Sphingobacteriaceae</taxon>
        <taxon>Mucilaginibacter</taxon>
    </lineage>
</organism>
<comment type="caution">
    <text evidence="2">The sequence shown here is derived from an EMBL/GenBank/DDBJ whole genome shotgun (WGS) entry which is preliminary data.</text>
</comment>